<organism evidence="2 3">
    <name type="scientific">Linum trigynum</name>
    <dbReference type="NCBI Taxonomy" id="586398"/>
    <lineage>
        <taxon>Eukaryota</taxon>
        <taxon>Viridiplantae</taxon>
        <taxon>Streptophyta</taxon>
        <taxon>Embryophyta</taxon>
        <taxon>Tracheophyta</taxon>
        <taxon>Spermatophyta</taxon>
        <taxon>Magnoliopsida</taxon>
        <taxon>eudicotyledons</taxon>
        <taxon>Gunneridae</taxon>
        <taxon>Pentapetalae</taxon>
        <taxon>rosids</taxon>
        <taxon>fabids</taxon>
        <taxon>Malpighiales</taxon>
        <taxon>Linaceae</taxon>
        <taxon>Linum</taxon>
    </lineage>
</organism>
<reference evidence="2 3" key="1">
    <citation type="submission" date="2024-04" db="EMBL/GenBank/DDBJ databases">
        <authorList>
            <person name="Fracassetti M."/>
        </authorList>
    </citation>
    <scope>NUCLEOTIDE SEQUENCE [LARGE SCALE GENOMIC DNA]</scope>
</reference>
<feature type="region of interest" description="Disordered" evidence="1">
    <location>
        <begin position="113"/>
        <end position="134"/>
    </location>
</feature>
<dbReference type="Proteomes" id="UP001497516">
    <property type="component" value="Chromosome 8"/>
</dbReference>
<name>A0AAV2GEW0_9ROSI</name>
<proteinExistence type="predicted"/>
<gene>
    <name evidence="2" type="ORF">LTRI10_LOCUS47792</name>
</gene>
<accession>A0AAV2GEW0</accession>
<evidence type="ECO:0000256" key="1">
    <source>
        <dbReference type="SAM" id="MobiDB-lite"/>
    </source>
</evidence>
<evidence type="ECO:0000313" key="3">
    <source>
        <dbReference type="Proteomes" id="UP001497516"/>
    </source>
</evidence>
<dbReference type="EMBL" id="OZ034821">
    <property type="protein sequence ID" value="CAL1408175.1"/>
    <property type="molecule type" value="Genomic_DNA"/>
</dbReference>
<keyword evidence="3" id="KW-1185">Reference proteome</keyword>
<protein>
    <submittedName>
        <fullName evidence="2">Uncharacterized protein</fullName>
    </submittedName>
</protein>
<dbReference type="AlphaFoldDB" id="A0AAV2GEW0"/>
<evidence type="ECO:0000313" key="2">
    <source>
        <dbReference type="EMBL" id="CAL1408175.1"/>
    </source>
</evidence>
<sequence length="134" mass="13768">MFGIVAIKNHGNSGESKRLGLGQVRQMRPLGGETAHVVEDTKDANDVNDAPAAVMAQSIVDVEEVQVVEGVVADSQGNVEKMPTPMSLLASVEVVSQAPSSIGRPPLSFAQIVRGSPSVGGSPPATGHSTELGK</sequence>